<dbReference type="InterPro" id="IPR043504">
    <property type="entry name" value="Peptidase_S1_PA_chymotrypsin"/>
</dbReference>
<sequence>MFAGIDPKIAEAMRKQIAPGEAYKLLQPVVSQRIYSGYMSAVVEDDRLVLWWKGDLPAPVRVAVESARRIAPIEIRSAKYSRAELDAAADELVKVTAAAGIHSVAIRADGSGITVSKVPGSGPAALTDFGVPVDTKYEEMPKFTSRQNDSAPWWGGTWAINAKGSGECSIGFPVTNASAGQWIITAAHCATPPDLMRDGAREDIGRASIENWQHDILLVNASVMGAGQGYINTGGATDGTSVRIGGWQDSLPGEYYCQSGANSGSQTGAHVCGLRVEPNFMRELCDVDSDGDRFCATDLVAARNDSGGLAVRFADSGGPVYGLTTDNRAIARGVISGGGDNLRVMYFQDWRTIWDDFRVWPVTP</sequence>
<dbReference type="EMBL" id="QGHB01000023">
    <property type="protein sequence ID" value="PWK80712.1"/>
    <property type="molecule type" value="Genomic_DNA"/>
</dbReference>
<dbReference type="Proteomes" id="UP000246005">
    <property type="component" value="Unassembled WGS sequence"/>
</dbReference>
<dbReference type="InterPro" id="IPR018114">
    <property type="entry name" value="TRYPSIN_HIS"/>
</dbReference>
<reference evidence="1 2" key="1">
    <citation type="submission" date="2018-05" db="EMBL/GenBank/DDBJ databases">
        <title>Genomic Encyclopedia of Type Strains, Phase IV (KMG-IV): sequencing the most valuable type-strain genomes for metagenomic binning, comparative biology and taxonomic classification.</title>
        <authorList>
            <person name="Goeker M."/>
        </authorList>
    </citation>
    <scope>NUCLEOTIDE SEQUENCE [LARGE SCALE GENOMIC DNA]</scope>
    <source>
        <strain evidence="1 2">DSM 45480</strain>
    </source>
</reference>
<comment type="caution">
    <text evidence="1">The sequence shown here is derived from an EMBL/GenBank/DDBJ whole genome shotgun (WGS) entry which is preliminary data.</text>
</comment>
<evidence type="ECO:0000313" key="1">
    <source>
        <dbReference type="EMBL" id="PWK80712.1"/>
    </source>
</evidence>
<dbReference type="GO" id="GO:0006508">
    <property type="term" value="P:proteolysis"/>
    <property type="evidence" value="ECO:0007669"/>
    <property type="project" value="InterPro"/>
</dbReference>
<dbReference type="InterPro" id="IPR009003">
    <property type="entry name" value="Peptidase_S1_PA"/>
</dbReference>
<dbReference type="PROSITE" id="PS00134">
    <property type="entry name" value="TRYPSIN_HIS"/>
    <property type="match status" value="1"/>
</dbReference>
<protein>
    <recommendedName>
        <fullName evidence="3">Peptidase S1 domain-containing protein</fullName>
    </recommendedName>
</protein>
<gene>
    <name evidence="1" type="ORF">C8D88_12376</name>
</gene>
<dbReference type="SUPFAM" id="SSF50494">
    <property type="entry name" value="Trypsin-like serine proteases"/>
    <property type="match status" value="1"/>
</dbReference>
<dbReference type="Gene3D" id="2.40.10.10">
    <property type="entry name" value="Trypsin-like serine proteases"/>
    <property type="match status" value="2"/>
</dbReference>
<evidence type="ECO:0008006" key="3">
    <source>
        <dbReference type="Google" id="ProtNLM"/>
    </source>
</evidence>
<proteinExistence type="predicted"/>
<organism evidence="1 2">
    <name type="scientific">Lentzea atacamensis</name>
    <dbReference type="NCBI Taxonomy" id="531938"/>
    <lineage>
        <taxon>Bacteria</taxon>
        <taxon>Bacillati</taxon>
        <taxon>Actinomycetota</taxon>
        <taxon>Actinomycetes</taxon>
        <taxon>Pseudonocardiales</taxon>
        <taxon>Pseudonocardiaceae</taxon>
        <taxon>Lentzea</taxon>
    </lineage>
</organism>
<name>A0A316I052_9PSEU</name>
<evidence type="ECO:0000313" key="2">
    <source>
        <dbReference type="Proteomes" id="UP000246005"/>
    </source>
</evidence>
<dbReference type="GO" id="GO:0004252">
    <property type="term" value="F:serine-type endopeptidase activity"/>
    <property type="evidence" value="ECO:0007669"/>
    <property type="project" value="InterPro"/>
</dbReference>
<dbReference type="AlphaFoldDB" id="A0A316I052"/>
<accession>A0A316I052</accession>